<organism evidence="1 2">
    <name type="scientific">Blumeria graminis f. sp. triticale</name>
    <dbReference type="NCBI Taxonomy" id="1689686"/>
    <lineage>
        <taxon>Eukaryota</taxon>
        <taxon>Fungi</taxon>
        <taxon>Dikarya</taxon>
        <taxon>Ascomycota</taxon>
        <taxon>Pezizomycotina</taxon>
        <taxon>Leotiomycetes</taxon>
        <taxon>Erysiphales</taxon>
        <taxon>Erysiphaceae</taxon>
        <taxon>Blumeria</taxon>
    </lineage>
</organism>
<dbReference type="EMBL" id="CAJHIT010000009">
    <property type="protein sequence ID" value="CAD6505738.1"/>
    <property type="molecule type" value="Genomic_DNA"/>
</dbReference>
<protein>
    <submittedName>
        <fullName evidence="1">BgTH12-01225</fullName>
    </submittedName>
</protein>
<reference evidence="1" key="1">
    <citation type="submission" date="2020-10" db="EMBL/GenBank/DDBJ databases">
        <authorList>
            <person name="Muller C M."/>
        </authorList>
    </citation>
    <scope>NUCLEOTIDE SEQUENCE</scope>
    <source>
        <strain evidence="1">THUN-12</strain>
    </source>
</reference>
<comment type="caution">
    <text evidence="1">The sequence shown here is derived from an EMBL/GenBank/DDBJ whole genome shotgun (WGS) entry which is preliminary data.</text>
</comment>
<evidence type="ECO:0000313" key="1">
    <source>
        <dbReference type="EMBL" id="CAD6505738.1"/>
    </source>
</evidence>
<dbReference type="Proteomes" id="UP000683417">
    <property type="component" value="Unassembled WGS sequence"/>
</dbReference>
<evidence type="ECO:0000313" key="2">
    <source>
        <dbReference type="Proteomes" id="UP000683417"/>
    </source>
</evidence>
<sequence>MHIQLSNSGKIHAGFIRREFRRITYRRYHHSYVFGVTGREGSSDTVNRLIFSFSRYNRDELWDLETRTDNLRIKSDDNALGGIHLELIITKTYSFVPRYTNKLEVEHNCKSTLASTTIAVASHQGPVSEKPLEVCKCDYY</sequence>
<proteinExistence type="predicted"/>
<dbReference type="AlphaFoldDB" id="A0A9W4D7S6"/>
<name>A0A9W4D7S6_BLUGR</name>
<accession>A0A9W4D7S6</accession>
<gene>
    <name evidence="1" type="ORF">BGTH12_LOCUS7096</name>
</gene>